<feature type="transmembrane region" description="Helical" evidence="1">
    <location>
        <begin position="365"/>
        <end position="387"/>
    </location>
</feature>
<evidence type="ECO:0000313" key="2">
    <source>
        <dbReference type="EMBL" id="OTY90230.1"/>
    </source>
</evidence>
<name>A0A9X6FI45_BACTU</name>
<feature type="transmembrane region" description="Helical" evidence="1">
    <location>
        <begin position="408"/>
        <end position="431"/>
    </location>
</feature>
<dbReference type="Pfam" id="PF14296">
    <property type="entry name" value="O-ag_pol_Wzy"/>
    <property type="match status" value="1"/>
</dbReference>
<feature type="transmembrane region" description="Helical" evidence="1">
    <location>
        <begin position="222"/>
        <end position="240"/>
    </location>
</feature>
<dbReference type="Proteomes" id="UP000194882">
    <property type="component" value="Unassembled WGS sequence"/>
</dbReference>
<feature type="transmembrane region" description="Helical" evidence="1">
    <location>
        <begin position="94"/>
        <end position="110"/>
    </location>
</feature>
<protein>
    <recommendedName>
        <fullName evidence="4">Oligosaccharide repeat unit polymerase</fullName>
    </recommendedName>
</protein>
<feature type="transmembrane region" description="Helical" evidence="1">
    <location>
        <begin position="131"/>
        <end position="150"/>
    </location>
</feature>
<feature type="transmembrane region" description="Helical" evidence="1">
    <location>
        <begin position="57"/>
        <end position="74"/>
    </location>
</feature>
<gene>
    <name evidence="2" type="ORF">BK754_20015</name>
</gene>
<dbReference type="RefSeq" id="WP_086412162.1">
    <property type="nucleotide sequence ID" value="NZ_NFDT01000157.1"/>
</dbReference>
<organism evidence="2 3">
    <name type="scientific">Bacillus thuringiensis serovar subtoxicus</name>
    <dbReference type="NCBI Taxonomy" id="475791"/>
    <lineage>
        <taxon>Bacteria</taxon>
        <taxon>Bacillati</taxon>
        <taxon>Bacillota</taxon>
        <taxon>Bacilli</taxon>
        <taxon>Bacillales</taxon>
        <taxon>Bacillaceae</taxon>
        <taxon>Bacillus</taxon>
        <taxon>Bacillus cereus group</taxon>
    </lineage>
</organism>
<feature type="transmembrane region" description="Helical" evidence="1">
    <location>
        <begin position="28"/>
        <end position="45"/>
    </location>
</feature>
<feature type="transmembrane region" description="Helical" evidence="1">
    <location>
        <begin position="170"/>
        <end position="191"/>
    </location>
</feature>
<evidence type="ECO:0000256" key="1">
    <source>
        <dbReference type="SAM" id="Phobius"/>
    </source>
</evidence>
<feature type="transmembrane region" description="Helical" evidence="1">
    <location>
        <begin position="5"/>
        <end position="22"/>
    </location>
</feature>
<keyword evidence="1" id="KW-0472">Membrane</keyword>
<accession>A0A9X6FI45</accession>
<dbReference type="AlphaFoldDB" id="A0A9X6FI45"/>
<proteinExistence type="predicted"/>
<keyword evidence="1" id="KW-1133">Transmembrane helix</keyword>
<reference evidence="2 3" key="1">
    <citation type="submission" date="2016-10" db="EMBL/GenBank/DDBJ databases">
        <title>Comparative genomics of Bacillus thuringiensis reveals a path to pathogens against multiple invertebrate hosts.</title>
        <authorList>
            <person name="Zheng J."/>
            <person name="Gao Q."/>
            <person name="Liu H."/>
            <person name="Peng D."/>
            <person name="Ruan L."/>
            <person name="Sun M."/>
        </authorList>
    </citation>
    <scope>NUCLEOTIDE SEQUENCE [LARGE SCALE GENOMIC DNA]</scope>
    <source>
        <strain evidence="2">BGSC 4I4</strain>
    </source>
</reference>
<feature type="transmembrane region" description="Helical" evidence="1">
    <location>
        <begin position="247"/>
        <end position="270"/>
    </location>
</feature>
<sequence length="437" mass="49997">MKKYVWPFSIIVILVVGILSSLINYKLITWFIVVASMLTPALLVIKDFRREDFFLRPTFWFFGSLLLWSITLPIDFMLGTEDRISYEALYETCQLYAVANLSATISFVLVKKIFKFKGLDCKSYFLEHKSLTSGVLFTFVGVLMLVYKISSDGGLATIGIENRLIGMQNAQGNSISFPWQAALSVGLINLAISIRKKIYVYLILLTSLSLFLIFGFGARGDVLFVCLPAYFISLYKLGFFRRKRNKILVVIVILMVLSPIFTISRNVIIYNKSISEFEKWEWAYNTGETGGAFRVTSDIVNSNLIINWPDNIYSMETLSFLPSKVYESIYGHKKFSSDKFFVQNYYPLRAKNGASFGFSPVAESWLAGGIMGIVCFFFFSGILLNVIRKYSVVLYLLPTFMWFQRVSFDTFINSVFFICAFYLITVFINIVTKRVVN</sequence>
<dbReference type="InterPro" id="IPR029468">
    <property type="entry name" value="O-ag_pol_Wzy"/>
</dbReference>
<evidence type="ECO:0000313" key="3">
    <source>
        <dbReference type="Proteomes" id="UP000194882"/>
    </source>
</evidence>
<dbReference type="EMBL" id="NFDT01000157">
    <property type="protein sequence ID" value="OTY90230.1"/>
    <property type="molecule type" value="Genomic_DNA"/>
</dbReference>
<feature type="transmembrane region" description="Helical" evidence="1">
    <location>
        <begin position="198"/>
        <end position="216"/>
    </location>
</feature>
<comment type="caution">
    <text evidence="2">The sequence shown here is derived from an EMBL/GenBank/DDBJ whole genome shotgun (WGS) entry which is preliminary data.</text>
</comment>
<keyword evidence="1" id="KW-0812">Transmembrane</keyword>
<evidence type="ECO:0008006" key="4">
    <source>
        <dbReference type="Google" id="ProtNLM"/>
    </source>
</evidence>